<protein>
    <submittedName>
        <fullName evidence="2">Uncharacterized protein</fullName>
    </submittedName>
</protein>
<evidence type="ECO:0000256" key="1">
    <source>
        <dbReference type="SAM" id="MobiDB-lite"/>
    </source>
</evidence>
<evidence type="ECO:0000313" key="2">
    <source>
        <dbReference type="EMBL" id="KAJ3502931.1"/>
    </source>
</evidence>
<dbReference type="EMBL" id="JANKHO010001210">
    <property type="protein sequence ID" value="KAJ3502931.1"/>
    <property type="molecule type" value="Genomic_DNA"/>
</dbReference>
<sequence length="73" mass="8512">MTRPSLLENLDDLDDTQQSREEELYRRRLIHYHYVKNMEEHNELHPAALTDPVGMPDPRDAGASRLPCAQRKA</sequence>
<evidence type="ECO:0000313" key="3">
    <source>
        <dbReference type="Proteomes" id="UP001148786"/>
    </source>
</evidence>
<organism evidence="2 3">
    <name type="scientific">Agrocybe chaxingu</name>
    <dbReference type="NCBI Taxonomy" id="84603"/>
    <lineage>
        <taxon>Eukaryota</taxon>
        <taxon>Fungi</taxon>
        <taxon>Dikarya</taxon>
        <taxon>Basidiomycota</taxon>
        <taxon>Agaricomycotina</taxon>
        <taxon>Agaricomycetes</taxon>
        <taxon>Agaricomycetidae</taxon>
        <taxon>Agaricales</taxon>
        <taxon>Agaricineae</taxon>
        <taxon>Strophariaceae</taxon>
        <taxon>Agrocybe</taxon>
    </lineage>
</organism>
<name>A0A9W8MQK3_9AGAR</name>
<dbReference type="Proteomes" id="UP001148786">
    <property type="component" value="Unassembled WGS sequence"/>
</dbReference>
<keyword evidence="3" id="KW-1185">Reference proteome</keyword>
<comment type="caution">
    <text evidence="2">The sequence shown here is derived from an EMBL/GenBank/DDBJ whole genome shotgun (WGS) entry which is preliminary data.</text>
</comment>
<reference evidence="2" key="1">
    <citation type="submission" date="2022-07" db="EMBL/GenBank/DDBJ databases">
        <title>Genome Sequence of Agrocybe chaxingu.</title>
        <authorList>
            <person name="Buettner E."/>
        </authorList>
    </citation>
    <scope>NUCLEOTIDE SEQUENCE</scope>
    <source>
        <strain evidence="2">MP-N11</strain>
    </source>
</reference>
<feature type="region of interest" description="Disordered" evidence="1">
    <location>
        <begin position="48"/>
        <end position="73"/>
    </location>
</feature>
<gene>
    <name evidence="2" type="ORF">NLJ89_g8666</name>
</gene>
<accession>A0A9W8MQK3</accession>
<dbReference type="AlphaFoldDB" id="A0A9W8MQK3"/>
<proteinExistence type="predicted"/>
<dbReference type="OrthoDB" id="3050853at2759"/>